<gene>
    <name evidence="3" type="ORF">LTR84_005337</name>
</gene>
<evidence type="ECO:0000313" key="3">
    <source>
        <dbReference type="EMBL" id="KAK5048916.1"/>
    </source>
</evidence>
<dbReference type="Proteomes" id="UP001358417">
    <property type="component" value="Unassembled WGS sequence"/>
</dbReference>
<comment type="caution">
    <text evidence="3">The sequence shown here is derived from an EMBL/GenBank/DDBJ whole genome shotgun (WGS) entry which is preliminary data.</text>
</comment>
<dbReference type="Pfam" id="PF26639">
    <property type="entry name" value="Het-6_barrel"/>
    <property type="match status" value="1"/>
</dbReference>
<dbReference type="RefSeq" id="XP_064704121.1">
    <property type="nucleotide sequence ID" value="XM_064848907.1"/>
</dbReference>
<dbReference type="GeneID" id="89973514"/>
<dbReference type="AlphaFoldDB" id="A0AAV9N6Z1"/>
<organism evidence="3 4">
    <name type="scientific">Exophiala bonariae</name>
    <dbReference type="NCBI Taxonomy" id="1690606"/>
    <lineage>
        <taxon>Eukaryota</taxon>
        <taxon>Fungi</taxon>
        <taxon>Dikarya</taxon>
        <taxon>Ascomycota</taxon>
        <taxon>Pezizomycotina</taxon>
        <taxon>Eurotiomycetes</taxon>
        <taxon>Chaetothyriomycetidae</taxon>
        <taxon>Chaetothyriales</taxon>
        <taxon>Herpotrichiellaceae</taxon>
        <taxon>Exophiala</taxon>
    </lineage>
</organism>
<feature type="region of interest" description="Disordered" evidence="1">
    <location>
        <begin position="531"/>
        <end position="576"/>
    </location>
</feature>
<feature type="region of interest" description="Disordered" evidence="1">
    <location>
        <begin position="604"/>
        <end position="692"/>
    </location>
</feature>
<dbReference type="InterPro" id="IPR010730">
    <property type="entry name" value="HET"/>
</dbReference>
<evidence type="ECO:0000256" key="1">
    <source>
        <dbReference type="SAM" id="MobiDB-lite"/>
    </source>
</evidence>
<reference evidence="3 4" key="1">
    <citation type="submission" date="2023-08" db="EMBL/GenBank/DDBJ databases">
        <title>Black Yeasts Isolated from many extreme environments.</title>
        <authorList>
            <person name="Coleine C."/>
            <person name="Stajich J.E."/>
            <person name="Selbmann L."/>
        </authorList>
    </citation>
    <scope>NUCLEOTIDE SEQUENCE [LARGE SCALE GENOMIC DNA]</scope>
    <source>
        <strain evidence="3 4">CCFEE 5792</strain>
    </source>
</reference>
<sequence>MTTQQYRYTELATEPPEIRLLRAVLDTSTDQIWESLDQVKFEMQVHSLDKLPPYFALSYTWGNPTLLTELDCDGQKIRVNENLARALHTVICTIHARKGVIWEKLYTLGEEIYIWADGLCIDQSNFMEKNTQIPLMSDIYRKAREVVGYIGAPQHTDPVEAFQAMFFGNNAALYSSKAHDAADADWKELWSQPWFGRCWVIQEVILGTVMCVYGNGTINSSWPLSLYQKDELWFHVMDLFPREGDWSIGFNMRQTYTWNQAGLLWRMDGKWLGMVRHMLGSQAYESAEKAGAEMDFLHALCYSRSAQATDSRDKVYAIMGLLNESDRQSVKVEYSPVYTTEQLYLDTALHFIKSGQGARLLEHAGTSRSTEGLPTWVPDWKFEPRYPLSSFYYAAARSSQPNIRLHSEDPTKLVVRGVIVDGISITGWRSNYLTGKLIQELEIQDPRTHLVLMEANAINICAGIQELTENKSKYYTGEEYRAVVWRTMTADIGNDTPRAGWDDEQCYAAWSELVTVLRARMFTEFYAAGEVDDDEDDWEDVEDDDDDDDDDDDLNLEGTTLGPQNEEIAADNTENDARDITRFANAIEDMSIVPQPEETCTITEEAHSPDEQDEVPKEEASRDTLGNMDVTTTQATGPEKPEETTTGFPPSNTRHLKPQSSNAAEDFELDSLPTHLPTLPQPSTQHERELEHKGRPFEIKARRLLYGRMLVGTDGGLLGAVPNDAQGRDLIVCIAGANVPFVLRPIAAAAVAVEEGKEARAGTGTEEGGREYLLVGACYVHGLMDGLIPSRMHTMDFVLR</sequence>
<keyword evidence="4" id="KW-1185">Reference proteome</keyword>
<name>A0AAV9N6Z1_9EURO</name>
<dbReference type="EMBL" id="JAVRRD010000020">
    <property type="protein sequence ID" value="KAK5048916.1"/>
    <property type="molecule type" value="Genomic_DNA"/>
</dbReference>
<dbReference type="Pfam" id="PF06985">
    <property type="entry name" value="HET"/>
    <property type="match status" value="1"/>
</dbReference>
<dbReference type="InterPro" id="IPR052895">
    <property type="entry name" value="HetReg/Transcr_Mod"/>
</dbReference>
<proteinExistence type="predicted"/>
<feature type="compositionally biased region" description="Acidic residues" evidence="1">
    <location>
        <begin position="531"/>
        <end position="555"/>
    </location>
</feature>
<evidence type="ECO:0000313" key="4">
    <source>
        <dbReference type="Proteomes" id="UP001358417"/>
    </source>
</evidence>
<feature type="domain" description="Heterokaryon incompatibility" evidence="2">
    <location>
        <begin position="54"/>
        <end position="203"/>
    </location>
</feature>
<feature type="compositionally biased region" description="Basic and acidic residues" evidence="1">
    <location>
        <begin position="604"/>
        <end position="622"/>
    </location>
</feature>
<dbReference type="PANTHER" id="PTHR24148">
    <property type="entry name" value="ANKYRIN REPEAT DOMAIN-CONTAINING PROTEIN 39 HOMOLOG-RELATED"/>
    <property type="match status" value="1"/>
</dbReference>
<dbReference type="PANTHER" id="PTHR24148:SF73">
    <property type="entry name" value="HET DOMAIN PROTEIN (AFU_ORTHOLOGUE AFUA_8G01020)"/>
    <property type="match status" value="1"/>
</dbReference>
<protein>
    <recommendedName>
        <fullName evidence="2">Heterokaryon incompatibility domain-containing protein</fullName>
    </recommendedName>
</protein>
<accession>A0AAV9N6Z1</accession>
<evidence type="ECO:0000259" key="2">
    <source>
        <dbReference type="Pfam" id="PF06985"/>
    </source>
</evidence>